<reference evidence="1" key="1">
    <citation type="thesis" date="2020" institute="ProQuest LLC" country="789 East Eisenhower Parkway, Ann Arbor, MI, USA">
        <title>Comparative Genomics and Chromosome Evolution.</title>
        <authorList>
            <person name="Mudd A.B."/>
        </authorList>
    </citation>
    <scope>NUCLEOTIDE SEQUENCE</scope>
    <source>
        <strain evidence="1">HN-11 Male</strain>
        <tissue evidence="1">Kidney and liver</tissue>
    </source>
</reference>
<evidence type="ECO:0000313" key="2">
    <source>
        <dbReference type="Proteomes" id="UP000770717"/>
    </source>
</evidence>
<comment type="caution">
    <text evidence="1">The sequence shown here is derived from an EMBL/GenBank/DDBJ whole genome shotgun (WGS) entry which is preliminary data.</text>
</comment>
<sequence length="72" mass="8343">MFCVQYVYKAVVSARNNQKLILLCINIHTRNKMTAKGFLVQMWTNRGTFTRPTIVQKAATVRMTVACLYTER</sequence>
<organism evidence="1 2">
    <name type="scientific">Eleutherodactylus coqui</name>
    <name type="common">Puerto Rican coqui</name>
    <dbReference type="NCBI Taxonomy" id="57060"/>
    <lineage>
        <taxon>Eukaryota</taxon>
        <taxon>Metazoa</taxon>
        <taxon>Chordata</taxon>
        <taxon>Craniata</taxon>
        <taxon>Vertebrata</taxon>
        <taxon>Euteleostomi</taxon>
        <taxon>Amphibia</taxon>
        <taxon>Batrachia</taxon>
        <taxon>Anura</taxon>
        <taxon>Neobatrachia</taxon>
        <taxon>Hyloidea</taxon>
        <taxon>Eleutherodactylidae</taxon>
        <taxon>Eleutherodactylinae</taxon>
        <taxon>Eleutherodactylus</taxon>
        <taxon>Eleutherodactylus</taxon>
    </lineage>
</organism>
<protein>
    <submittedName>
        <fullName evidence="1">Uncharacterized protein</fullName>
    </submittedName>
</protein>
<dbReference type="EMBL" id="WNTK01000012">
    <property type="protein sequence ID" value="KAG9475700.1"/>
    <property type="molecule type" value="Genomic_DNA"/>
</dbReference>
<name>A0A8J6K1U3_ELECQ</name>
<evidence type="ECO:0000313" key="1">
    <source>
        <dbReference type="EMBL" id="KAG9475700.1"/>
    </source>
</evidence>
<gene>
    <name evidence="1" type="ORF">GDO78_003877</name>
</gene>
<proteinExistence type="predicted"/>
<keyword evidence="2" id="KW-1185">Reference proteome</keyword>
<dbReference type="Proteomes" id="UP000770717">
    <property type="component" value="Unassembled WGS sequence"/>
</dbReference>
<accession>A0A8J6K1U3</accession>
<dbReference type="AlphaFoldDB" id="A0A8J6K1U3"/>